<keyword evidence="3" id="KW-1185">Reference proteome</keyword>
<keyword evidence="1" id="KW-1133">Transmembrane helix</keyword>
<evidence type="ECO:0000256" key="1">
    <source>
        <dbReference type="SAM" id="Phobius"/>
    </source>
</evidence>
<accession>A0ABR4D0D4</accession>
<evidence type="ECO:0000313" key="3">
    <source>
        <dbReference type="Proteomes" id="UP001595075"/>
    </source>
</evidence>
<comment type="caution">
    <text evidence="2">The sequence shown here is derived from an EMBL/GenBank/DDBJ whole genome shotgun (WGS) entry which is preliminary data.</text>
</comment>
<protein>
    <submittedName>
        <fullName evidence="2">Uncharacterized protein</fullName>
    </submittedName>
</protein>
<sequence length="100" mass="11639">MDTGNTTPDAAVYLPSEFRHNEASPTFDELPSITIEVPEFEPWILELWHDFLIEPTPYLVASAILYLGFVLLVSRYYSAVWQILCFFFRFVPWEEDLGFG</sequence>
<gene>
    <name evidence="2" type="ORF">VTL71DRAFT_550</name>
</gene>
<keyword evidence="1" id="KW-0472">Membrane</keyword>
<proteinExistence type="predicted"/>
<keyword evidence="1" id="KW-0812">Transmembrane</keyword>
<dbReference type="EMBL" id="JAZHXI010000001">
    <property type="protein sequence ID" value="KAL2075607.1"/>
    <property type="molecule type" value="Genomic_DNA"/>
</dbReference>
<name>A0ABR4D0D4_9HELO</name>
<reference evidence="2 3" key="1">
    <citation type="journal article" date="2024" name="Commun. Biol.">
        <title>Comparative genomic analysis of thermophilic fungi reveals convergent evolutionary adaptations and gene losses.</title>
        <authorList>
            <person name="Steindorff A.S."/>
            <person name="Aguilar-Pontes M.V."/>
            <person name="Robinson A.J."/>
            <person name="Andreopoulos B."/>
            <person name="LaButti K."/>
            <person name="Kuo A."/>
            <person name="Mondo S."/>
            <person name="Riley R."/>
            <person name="Otillar R."/>
            <person name="Haridas S."/>
            <person name="Lipzen A."/>
            <person name="Grimwood J."/>
            <person name="Schmutz J."/>
            <person name="Clum A."/>
            <person name="Reid I.D."/>
            <person name="Moisan M.C."/>
            <person name="Butler G."/>
            <person name="Nguyen T.T.M."/>
            <person name="Dewar K."/>
            <person name="Conant G."/>
            <person name="Drula E."/>
            <person name="Henrissat B."/>
            <person name="Hansel C."/>
            <person name="Singer S."/>
            <person name="Hutchinson M.I."/>
            <person name="de Vries R.P."/>
            <person name="Natvig D.O."/>
            <person name="Powell A.J."/>
            <person name="Tsang A."/>
            <person name="Grigoriev I.V."/>
        </authorList>
    </citation>
    <scope>NUCLEOTIDE SEQUENCE [LARGE SCALE GENOMIC DNA]</scope>
    <source>
        <strain evidence="2 3">CBS 494.80</strain>
    </source>
</reference>
<evidence type="ECO:0000313" key="2">
    <source>
        <dbReference type="EMBL" id="KAL2075607.1"/>
    </source>
</evidence>
<feature type="transmembrane region" description="Helical" evidence="1">
    <location>
        <begin position="58"/>
        <end position="77"/>
    </location>
</feature>
<dbReference type="Proteomes" id="UP001595075">
    <property type="component" value="Unassembled WGS sequence"/>
</dbReference>
<organism evidence="2 3">
    <name type="scientific">Oculimacula yallundae</name>
    <dbReference type="NCBI Taxonomy" id="86028"/>
    <lineage>
        <taxon>Eukaryota</taxon>
        <taxon>Fungi</taxon>
        <taxon>Dikarya</taxon>
        <taxon>Ascomycota</taxon>
        <taxon>Pezizomycotina</taxon>
        <taxon>Leotiomycetes</taxon>
        <taxon>Helotiales</taxon>
        <taxon>Ploettnerulaceae</taxon>
        <taxon>Oculimacula</taxon>
    </lineage>
</organism>